<feature type="binding site" evidence="3">
    <location>
        <position position="322"/>
    </location>
    <ligand>
        <name>CTP</name>
        <dbReference type="ChEBI" id="CHEBI:37563"/>
    </ligand>
</feature>
<dbReference type="GO" id="GO:0015937">
    <property type="term" value="P:coenzyme A biosynthetic process"/>
    <property type="evidence" value="ECO:0007669"/>
    <property type="project" value="UniProtKB-UniRule"/>
</dbReference>
<dbReference type="RefSeq" id="WP_009559923.1">
    <property type="nucleotide sequence ID" value="NZ_AYZN01000001.1"/>
</dbReference>
<feature type="binding site" evidence="3">
    <location>
        <position position="275"/>
    </location>
    <ligand>
        <name>CTP</name>
        <dbReference type="ChEBI" id="CHEBI:37563"/>
    </ligand>
</feature>
<proteinExistence type="inferred from homology"/>
<dbReference type="SUPFAM" id="SSF102645">
    <property type="entry name" value="CoaB-like"/>
    <property type="match status" value="1"/>
</dbReference>
<evidence type="ECO:0000256" key="3">
    <source>
        <dbReference type="HAMAP-Rule" id="MF_02225"/>
    </source>
</evidence>
<dbReference type="HAMAP" id="MF_02225">
    <property type="entry name" value="CoaBC"/>
    <property type="match status" value="1"/>
</dbReference>
<comment type="function">
    <text evidence="3">Catalyzes two sequential steps in the biosynthesis of coenzyme A. In the first step cysteine is conjugated to 4'-phosphopantothenate to form 4-phosphopantothenoylcysteine. In the second step the latter compound is decarboxylated to form 4'-phosphopantotheine.</text>
</comment>
<dbReference type="InterPro" id="IPR007085">
    <property type="entry name" value="DNA/pantothenate-metab_flavo_C"/>
</dbReference>
<dbReference type="AlphaFoldDB" id="I7LB85"/>
<keyword evidence="3" id="KW-0511">Multifunctional enzyme</keyword>
<feature type="domain" description="DNA/pantothenate metabolism flavoprotein C-terminal" evidence="7">
    <location>
        <begin position="182"/>
        <end position="392"/>
    </location>
</feature>
<dbReference type="EC" id="6.3.2.5" evidence="3"/>
<accession>I7LB85</accession>
<comment type="cofactor">
    <cofactor evidence="3">
        <name>FMN</name>
        <dbReference type="ChEBI" id="CHEBI:58210"/>
    </cofactor>
    <text evidence="3">Binds 1 FMN per subunit.</text>
</comment>
<comment type="caution">
    <text evidence="8">The sequence shown here is derived from an EMBL/GenBank/DDBJ whole genome shotgun (WGS) entry which is preliminary data.</text>
</comment>
<comment type="pathway">
    <text evidence="3 4">Cofactor biosynthesis; coenzyme A biosynthesis; CoA from (R)-pantothenate: step 2/5.</text>
</comment>
<dbReference type="SUPFAM" id="SSF52507">
    <property type="entry name" value="Homo-oligomeric flavin-containing Cys decarboxylases, HFCD"/>
    <property type="match status" value="1"/>
</dbReference>
<comment type="catalytic activity">
    <reaction evidence="3 4">
        <text>(R)-4'-phosphopantothenate + L-cysteine + CTP = N-[(R)-4-phosphopantothenoyl]-L-cysteine + CMP + diphosphate + H(+)</text>
        <dbReference type="Rhea" id="RHEA:19397"/>
        <dbReference type="ChEBI" id="CHEBI:10986"/>
        <dbReference type="ChEBI" id="CHEBI:15378"/>
        <dbReference type="ChEBI" id="CHEBI:33019"/>
        <dbReference type="ChEBI" id="CHEBI:35235"/>
        <dbReference type="ChEBI" id="CHEBI:37563"/>
        <dbReference type="ChEBI" id="CHEBI:59458"/>
        <dbReference type="ChEBI" id="CHEBI:60377"/>
        <dbReference type="EC" id="6.3.2.5"/>
    </reaction>
</comment>
<dbReference type="Proteomes" id="UP000009311">
    <property type="component" value="Unassembled WGS sequence"/>
</dbReference>
<dbReference type="GO" id="GO:0010181">
    <property type="term" value="F:FMN binding"/>
    <property type="evidence" value="ECO:0007669"/>
    <property type="project" value="UniProtKB-UniRule"/>
</dbReference>
<feature type="region of interest" description="Phosphopantothenoylcysteine decarboxylase" evidence="3">
    <location>
        <begin position="1"/>
        <end position="186"/>
    </location>
</feature>
<dbReference type="Gene3D" id="3.40.50.1950">
    <property type="entry name" value="Flavin prenyltransferase-like"/>
    <property type="match status" value="1"/>
</dbReference>
<comment type="catalytic activity">
    <reaction evidence="3 4">
        <text>N-[(R)-4-phosphopantothenoyl]-L-cysteine + H(+) = (R)-4'-phosphopantetheine + CO2</text>
        <dbReference type="Rhea" id="RHEA:16793"/>
        <dbReference type="ChEBI" id="CHEBI:15378"/>
        <dbReference type="ChEBI" id="CHEBI:16526"/>
        <dbReference type="ChEBI" id="CHEBI:59458"/>
        <dbReference type="ChEBI" id="CHEBI:61723"/>
        <dbReference type="EC" id="4.1.1.36"/>
    </reaction>
</comment>
<sequence length="394" mass="43139">MKITVYMTGGIAVYKAVEVVRHLQKAGHKLRVVMTKNAERFVSSNTLAALTKQPVLDDLWTKEHEATIPHIELARWTQLAIVVPASANFLAKMANGIADDAASTTILATAAPKAVVPAMNDQMWSNPATQRNLSLLKKDGIAIMEPVVGLLAEGYQAKGRMPEPDQIFSWLEEKYLTANKRLQGKKIIVSAGGTIESIDPVRYISNHSSGKMGIEIAKAARDAGADVTLVYGNIQAALPDGINTIAVKSAQDMYEAIATNFNDADVLIMAAAVGDWRAKTVAKNKLKKQADQAELQLTFVKNIDILKTLAHAKRADQLVIGFAAETTELLENAQRKLEQKGADYIVANDVSQNVFGSDEDQVTILAQNKQPEKWPKMTKKQVAEKLLNLIRKRF</sequence>
<feature type="region of interest" description="Phosphopantothenate--cysteine ligase" evidence="3">
    <location>
        <begin position="187"/>
        <end position="394"/>
    </location>
</feature>
<feature type="coiled-coil region" evidence="5">
    <location>
        <begin position="283"/>
        <end position="343"/>
    </location>
</feature>
<keyword evidence="3 4" id="KW-0288">FMN</keyword>
<dbReference type="Gene3D" id="3.40.50.10300">
    <property type="entry name" value="CoaB-like"/>
    <property type="match status" value="1"/>
</dbReference>
<comment type="similarity">
    <text evidence="3 4">In the N-terminal section; belongs to the HFCD (homo-oligomeric flavin containing Cys decarboxylase) superfamily.</text>
</comment>
<dbReference type="InterPro" id="IPR035929">
    <property type="entry name" value="CoaB-like_sf"/>
</dbReference>
<feature type="binding site" evidence="3">
    <location>
        <position position="336"/>
    </location>
    <ligand>
        <name>CTP</name>
        <dbReference type="ChEBI" id="CHEBI:37563"/>
    </ligand>
</feature>
<keyword evidence="2 3" id="KW-0456">Lyase</keyword>
<dbReference type="EC" id="4.1.1.36" evidence="3"/>
<dbReference type="GO" id="GO:0015941">
    <property type="term" value="P:pantothenate catabolic process"/>
    <property type="evidence" value="ECO:0007669"/>
    <property type="project" value="InterPro"/>
</dbReference>
<keyword evidence="5" id="KW-0175">Coiled coil</keyword>
<comment type="similarity">
    <text evidence="3 4">In the C-terminal section; belongs to the PPC synthetase family.</text>
</comment>
<keyword evidence="9" id="KW-1185">Reference proteome</keyword>
<dbReference type="eggNOG" id="COG0452">
    <property type="taxonomic scope" value="Bacteria"/>
</dbReference>
<evidence type="ECO:0000259" key="6">
    <source>
        <dbReference type="Pfam" id="PF02441"/>
    </source>
</evidence>
<reference evidence="8 9" key="1">
    <citation type="submission" date="2012-06" db="EMBL/GenBank/DDBJ databases">
        <title>Draft Genome Sequence of Lactobacillus pasteurii CRBIP 24.76T.</title>
        <authorList>
            <person name="Cousin S."/>
            <person name="Bouchier C."/>
            <person name="Loux V."/>
            <person name="Ma L."/>
            <person name="Creno S."/>
            <person name="Bizet C."/>
            <person name="Clermont D."/>
        </authorList>
    </citation>
    <scope>NUCLEOTIDE SEQUENCE [LARGE SCALE GENOMIC DNA]</scope>
    <source>
        <strain evidence="9">CRBIP 24.76T</strain>
    </source>
</reference>
<dbReference type="PANTHER" id="PTHR14359:SF6">
    <property type="entry name" value="PHOSPHOPANTOTHENOYLCYSTEINE DECARBOXYLASE"/>
    <property type="match status" value="1"/>
</dbReference>
<comment type="cofactor">
    <cofactor evidence="3">
        <name>Mg(2+)</name>
        <dbReference type="ChEBI" id="CHEBI:18420"/>
    </cofactor>
</comment>
<dbReference type="InterPro" id="IPR036551">
    <property type="entry name" value="Flavin_trans-like"/>
</dbReference>
<dbReference type="GO" id="GO:0004632">
    <property type="term" value="F:phosphopantothenate--cysteine ligase activity"/>
    <property type="evidence" value="ECO:0007669"/>
    <property type="project" value="UniProtKB-UniRule"/>
</dbReference>
<dbReference type="GO" id="GO:0071513">
    <property type="term" value="C:phosphopantothenoylcysteine decarboxylase complex"/>
    <property type="evidence" value="ECO:0007669"/>
    <property type="project" value="TreeGrafter"/>
</dbReference>
<name>I7LB85_9LACO</name>
<keyword evidence="3" id="KW-0460">Magnesium</keyword>
<evidence type="ECO:0000256" key="1">
    <source>
        <dbReference type="ARBA" id="ARBA00022793"/>
    </source>
</evidence>
<evidence type="ECO:0000313" key="8">
    <source>
        <dbReference type="EMBL" id="CCI85371.1"/>
    </source>
</evidence>
<dbReference type="GO" id="GO:0046872">
    <property type="term" value="F:metal ion binding"/>
    <property type="evidence" value="ECO:0007669"/>
    <property type="project" value="UniProtKB-KW"/>
</dbReference>
<dbReference type="InterPro" id="IPR005252">
    <property type="entry name" value="CoaBC"/>
</dbReference>
<dbReference type="UniPathway" id="UPA00241">
    <property type="reaction ID" value="UER00353"/>
</dbReference>
<keyword evidence="3 4" id="KW-0436">Ligase</keyword>
<protein>
    <recommendedName>
        <fullName evidence="3">Coenzyme A biosynthesis bifunctional protein CoaBC</fullName>
    </recommendedName>
    <alternativeName>
        <fullName evidence="3">DNA/pantothenate metabolism flavoprotein</fullName>
    </alternativeName>
    <alternativeName>
        <fullName evidence="3">Phosphopantothenoylcysteine synthetase/decarboxylase</fullName>
        <shortName evidence="3">PPCS-PPCDC</shortName>
    </alternativeName>
    <domain>
        <recommendedName>
            <fullName evidence="3">Phosphopantothenoylcysteine decarboxylase</fullName>
            <shortName evidence="3">PPC decarboxylase</shortName>
            <shortName evidence="3">PPC-DC</shortName>
            <ecNumber evidence="3">4.1.1.36</ecNumber>
        </recommendedName>
        <alternativeName>
            <fullName evidence="3">CoaC</fullName>
        </alternativeName>
    </domain>
    <domain>
        <recommendedName>
            <fullName evidence="3">Phosphopantothenate--cysteine ligase</fullName>
            <ecNumber evidence="3">6.3.2.5</ecNumber>
        </recommendedName>
        <alternativeName>
            <fullName evidence="3">CoaB</fullName>
        </alternativeName>
        <alternativeName>
            <fullName evidence="3">Phosphopantothenoylcysteine synthetase</fullName>
            <shortName evidence="3">PPC synthetase</shortName>
            <shortName evidence="3">PPC-S</shortName>
        </alternativeName>
    </domain>
</protein>
<evidence type="ECO:0000256" key="5">
    <source>
        <dbReference type="SAM" id="Coils"/>
    </source>
</evidence>
<dbReference type="InterPro" id="IPR003382">
    <property type="entry name" value="Flavoprotein"/>
</dbReference>
<dbReference type="NCBIfam" id="TIGR00521">
    <property type="entry name" value="coaBC_dfp"/>
    <property type="match status" value="1"/>
</dbReference>
<comment type="pathway">
    <text evidence="3 4">Cofactor biosynthesis; coenzyme A biosynthesis; CoA from (R)-pantothenate: step 3/5.</text>
</comment>
<organism evidence="8 9">
    <name type="scientific">Lactobacillus pasteurii DSM 23907 = CRBIP 24.76</name>
    <dbReference type="NCBI Taxonomy" id="1423790"/>
    <lineage>
        <taxon>Bacteria</taxon>
        <taxon>Bacillati</taxon>
        <taxon>Bacillota</taxon>
        <taxon>Bacilli</taxon>
        <taxon>Lactobacillales</taxon>
        <taxon>Lactobacillaceae</taxon>
        <taxon>Lactobacillus</taxon>
    </lineage>
</organism>
<dbReference type="Pfam" id="PF04127">
    <property type="entry name" value="DFP"/>
    <property type="match status" value="1"/>
</dbReference>
<keyword evidence="3 4" id="KW-0285">Flavoprotein</keyword>
<keyword evidence="3" id="KW-0479">Metal-binding</keyword>
<dbReference type="OrthoDB" id="9802554at2"/>
<gene>
    <name evidence="3" type="primary">coaBC</name>
    <name evidence="8" type="ORF">BN53_04625</name>
</gene>
<comment type="function">
    <text evidence="4">Catalyzes two steps in the biosynthesis of coenzyme A. In the first step cysteine is conjugated to 4'-phosphopantothenate to form 4-phosphopantothenoylcysteine, in the latter compound is decarboxylated to form 4'-phosphopantotheine.</text>
</comment>
<dbReference type="EMBL" id="CAKD01000021">
    <property type="protein sequence ID" value="CCI85371.1"/>
    <property type="molecule type" value="Genomic_DNA"/>
</dbReference>
<feature type="binding site" evidence="3">
    <location>
        <position position="285"/>
    </location>
    <ligand>
        <name>CTP</name>
        <dbReference type="ChEBI" id="CHEBI:37563"/>
    </ligand>
</feature>
<dbReference type="PANTHER" id="PTHR14359">
    <property type="entry name" value="HOMO-OLIGOMERIC FLAVIN CONTAINING CYS DECARBOXYLASE FAMILY"/>
    <property type="match status" value="1"/>
</dbReference>
<dbReference type="STRING" id="1423790.BN53_04625"/>
<dbReference type="Pfam" id="PF02441">
    <property type="entry name" value="Flavoprotein"/>
    <property type="match status" value="1"/>
</dbReference>
<feature type="domain" description="Flavoprotein" evidence="6">
    <location>
        <begin position="1"/>
        <end position="171"/>
    </location>
</feature>
<evidence type="ECO:0000259" key="7">
    <source>
        <dbReference type="Pfam" id="PF04127"/>
    </source>
</evidence>
<dbReference type="GO" id="GO:0004633">
    <property type="term" value="F:phosphopantothenoylcysteine decarboxylase activity"/>
    <property type="evidence" value="ECO:0007669"/>
    <property type="project" value="UniProtKB-UniRule"/>
</dbReference>
<evidence type="ECO:0000256" key="4">
    <source>
        <dbReference type="RuleBase" id="RU364078"/>
    </source>
</evidence>
<keyword evidence="1 3" id="KW-0210">Decarboxylase</keyword>
<feature type="binding site" evidence="3">
    <location>
        <position position="340"/>
    </location>
    <ligand>
        <name>CTP</name>
        <dbReference type="ChEBI" id="CHEBI:37563"/>
    </ligand>
</feature>
<comment type="caution">
    <text evidence="3">Lacks conserved residue(s) required for the propagation of feature annotation.</text>
</comment>
<evidence type="ECO:0000256" key="2">
    <source>
        <dbReference type="ARBA" id="ARBA00023239"/>
    </source>
</evidence>
<evidence type="ECO:0000313" key="9">
    <source>
        <dbReference type="Proteomes" id="UP000009311"/>
    </source>
</evidence>